<evidence type="ECO:0000313" key="1">
    <source>
        <dbReference type="EMBL" id="KAJ0176476.1"/>
    </source>
</evidence>
<keyword evidence="2" id="KW-1185">Reference proteome</keyword>
<gene>
    <name evidence="1" type="ORF">K1T71_007655</name>
</gene>
<proteinExistence type="predicted"/>
<evidence type="ECO:0000313" key="2">
    <source>
        <dbReference type="Proteomes" id="UP000824533"/>
    </source>
</evidence>
<dbReference type="EMBL" id="CM034399">
    <property type="protein sequence ID" value="KAJ0176476.1"/>
    <property type="molecule type" value="Genomic_DNA"/>
</dbReference>
<organism evidence="1 2">
    <name type="scientific">Dendrolimus kikuchii</name>
    <dbReference type="NCBI Taxonomy" id="765133"/>
    <lineage>
        <taxon>Eukaryota</taxon>
        <taxon>Metazoa</taxon>
        <taxon>Ecdysozoa</taxon>
        <taxon>Arthropoda</taxon>
        <taxon>Hexapoda</taxon>
        <taxon>Insecta</taxon>
        <taxon>Pterygota</taxon>
        <taxon>Neoptera</taxon>
        <taxon>Endopterygota</taxon>
        <taxon>Lepidoptera</taxon>
        <taxon>Glossata</taxon>
        <taxon>Ditrysia</taxon>
        <taxon>Bombycoidea</taxon>
        <taxon>Lasiocampidae</taxon>
        <taxon>Dendrolimus</taxon>
    </lineage>
</organism>
<comment type="caution">
    <text evidence="1">The sequence shown here is derived from an EMBL/GenBank/DDBJ whole genome shotgun (WGS) entry which is preliminary data.</text>
</comment>
<sequence>MPKKSKVNKLARMSDEERAKYLQHRADMEEEARRRKRELIARFIKNKLDKEETYSRKNTAKINQEWRYILRKIKCKQMTVEIQGMITTFNYLIERKDRLIKSLTKAIEDSDDQHRRAFQAHTETVSYFIGVGSQRLEKLQDEYEIQKITLLESWDKEEFDLSDSQDRAEFKLKLTLYIQERDFLTFKKEKELGRATAKNDVRLEHEDEMRSLCRPKQLEIEMYWTKLRDVYNLYLEQHKPIMPHYHNLKEKDEFYQRDIARNEMKIHQATENLLNLQKEWTKTTTTMKDKLTRMLSRKEELSKRCWQMKRDTKLDTNKENEKLELMVNSSQDAIKRLEKVKEKLNKILQMDKICSKYEHEADTISLKDIENDNDEDFEILNGDMMAEFKEYNKMEKFLLKVNRAQVQTICLRNEKNKLAKENVLLKNYIKRYLTELALKDKERPASMKVQSEVQKINANGKLYRPITCIEGALSNAVMHEKRMKTFNKKNRDADIRAYPRVQCWM</sequence>
<protein>
    <submittedName>
        <fullName evidence="1">Uncharacterized protein</fullName>
    </submittedName>
</protein>
<dbReference type="Proteomes" id="UP000824533">
    <property type="component" value="Linkage Group LG13"/>
</dbReference>
<accession>A0ACC1CXP8</accession>
<reference evidence="1 2" key="1">
    <citation type="journal article" date="2021" name="Front. Genet.">
        <title>Chromosome-Level Genome Assembly Reveals Significant Gene Expansion in the Toll and IMD Signaling Pathways of Dendrolimus kikuchii.</title>
        <authorList>
            <person name="Zhou J."/>
            <person name="Wu P."/>
            <person name="Xiong Z."/>
            <person name="Liu N."/>
            <person name="Zhao N."/>
            <person name="Ji M."/>
            <person name="Qiu Y."/>
            <person name="Yang B."/>
        </authorList>
    </citation>
    <scope>NUCLEOTIDE SEQUENCE [LARGE SCALE GENOMIC DNA]</scope>
    <source>
        <strain evidence="1">Ann1</strain>
    </source>
</reference>
<name>A0ACC1CXP8_9NEOP</name>